<dbReference type="AlphaFoldDB" id="A0A7X0H5F0"/>
<evidence type="ECO:0000256" key="1">
    <source>
        <dbReference type="SAM" id="MobiDB-lite"/>
    </source>
</evidence>
<feature type="compositionally biased region" description="Low complexity" evidence="1">
    <location>
        <begin position="128"/>
        <end position="185"/>
    </location>
</feature>
<sequence length="253" mass="27046">MNNRTHSLLLQPTRRRVRRGASVLVGVLALACFNPAGAQDQPTLDELLDLEPAAPASSEDAAPPTTETAPIDEVEEILSGTEAADAFEQAVRDMDRVADRLGDERDPGLDTQRLQESILARLDQLIEAAQQQQSSSSSSSSSSGSSSNQDSSAQNAGQEQGQEPGEQPGQAQGQEPGQTQQQANGENPGGFSPGQVGPIDPGQGAIDEVRIEWGALPPRLRDELTNGLDEPYSPVYRNLTEAYYRRLAEEASE</sequence>
<keyword evidence="2" id="KW-0732">Signal</keyword>
<dbReference type="InterPro" id="IPR006311">
    <property type="entry name" value="TAT_signal"/>
</dbReference>
<reference evidence="3 4" key="1">
    <citation type="submission" date="2020-08" db="EMBL/GenBank/DDBJ databases">
        <title>Genomic Encyclopedia of Type Strains, Phase IV (KMG-IV): sequencing the most valuable type-strain genomes for metagenomic binning, comparative biology and taxonomic classification.</title>
        <authorList>
            <person name="Goeker M."/>
        </authorList>
    </citation>
    <scope>NUCLEOTIDE SEQUENCE [LARGE SCALE GENOMIC DNA]</scope>
    <source>
        <strain evidence="3 4">DSM 103725</strain>
    </source>
</reference>
<feature type="chain" id="PRO_5030702689" evidence="2">
    <location>
        <begin position="39"/>
        <end position="253"/>
    </location>
</feature>
<gene>
    <name evidence="3" type="ORF">HNQ40_001433</name>
</gene>
<dbReference type="Proteomes" id="UP000541810">
    <property type="component" value="Unassembled WGS sequence"/>
</dbReference>
<protein>
    <submittedName>
        <fullName evidence="3">Uncharacterized protein</fullName>
    </submittedName>
</protein>
<dbReference type="RefSeq" id="WP_184677199.1">
    <property type="nucleotide sequence ID" value="NZ_JACHGY010000001.1"/>
</dbReference>
<organism evidence="3 4">
    <name type="scientific">Algisphaera agarilytica</name>
    <dbReference type="NCBI Taxonomy" id="1385975"/>
    <lineage>
        <taxon>Bacteria</taxon>
        <taxon>Pseudomonadati</taxon>
        <taxon>Planctomycetota</taxon>
        <taxon>Phycisphaerae</taxon>
        <taxon>Phycisphaerales</taxon>
        <taxon>Phycisphaeraceae</taxon>
        <taxon>Algisphaera</taxon>
    </lineage>
</organism>
<keyword evidence="4" id="KW-1185">Reference proteome</keyword>
<dbReference type="EMBL" id="JACHGY010000001">
    <property type="protein sequence ID" value="MBB6429627.1"/>
    <property type="molecule type" value="Genomic_DNA"/>
</dbReference>
<name>A0A7X0H5F0_9BACT</name>
<evidence type="ECO:0000313" key="4">
    <source>
        <dbReference type="Proteomes" id="UP000541810"/>
    </source>
</evidence>
<evidence type="ECO:0000313" key="3">
    <source>
        <dbReference type="EMBL" id="MBB6429627.1"/>
    </source>
</evidence>
<accession>A0A7X0H5F0</accession>
<proteinExistence type="predicted"/>
<comment type="caution">
    <text evidence="3">The sequence shown here is derived from an EMBL/GenBank/DDBJ whole genome shotgun (WGS) entry which is preliminary data.</text>
</comment>
<feature type="signal peptide" evidence="2">
    <location>
        <begin position="1"/>
        <end position="38"/>
    </location>
</feature>
<dbReference type="PROSITE" id="PS51257">
    <property type="entry name" value="PROKAR_LIPOPROTEIN"/>
    <property type="match status" value="1"/>
</dbReference>
<evidence type="ECO:0000256" key="2">
    <source>
        <dbReference type="SAM" id="SignalP"/>
    </source>
</evidence>
<feature type="region of interest" description="Disordered" evidence="1">
    <location>
        <begin position="127"/>
        <end position="207"/>
    </location>
</feature>
<dbReference type="PROSITE" id="PS51318">
    <property type="entry name" value="TAT"/>
    <property type="match status" value="1"/>
</dbReference>